<keyword evidence="5" id="KW-1185">Reference proteome</keyword>
<comment type="caution">
    <text evidence="4">The sequence shown here is derived from an EMBL/GenBank/DDBJ whole genome shotgun (WGS) entry which is preliminary data.</text>
</comment>
<evidence type="ECO:0000256" key="2">
    <source>
        <dbReference type="SAM" id="MobiDB-lite"/>
    </source>
</evidence>
<organism evidence="4 5">
    <name type="scientific">Streptomyces prunicolor</name>
    <dbReference type="NCBI Taxonomy" id="67348"/>
    <lineage>
        <taxon>Bacteria</taxon>
        <taxon>Bacillati</taxon>
        <taxon>Actinomycetota</taxon>
        <taxon>Actinomycetes</taxon>
        <taxon>Kitasatosporales</taxon>
        <taxon>Streptomycetaceae</taxon>
        <taxon>Streptomyces</taxon>
    </lineage>
</organism>
<dbReference type="PANTHER" id="PTHR11695:SF294">
    <property type="entry name" value="RETICULON-4-INTERACTING PROTEIN 1, MITOCHONDRIAL"/>
    <property type="match status" value="1"/>
</dbReference>
<dbReference type="InterPro" id="IPR011032">
    <property type="entry name" value="GroES-like_sf"/>
</dbReference>
<dbReference type="SUPFAM" id="SSF51735">
    <property type="entry name" value="NAD(P)-binding Rossmann-fold domains"/>
    <property type="match status" value="1"/>
</dbReference>
<dbReference type="InterPro" id="IPR002364">
    <property type="entry name" value="Quin_OxRdtase/zeta-crystal_CS"/>
</dbReference>
<dbReference type="InterPro" id="IPR020843">
    <property type="entry name" value="ER"/>
</dbReference>
<name>A0ABU4FDI4_9ACTN</name>
<accession>A0ABU4FDI4</accession>
<gene>
    <name evidence="4" type="ORF">R5A26_15405</name>
</gene>
<sequence>MTTTNTMRAVRAHERGGPEQLTYESAPRPEPAPGEVLVAVRAASITSGELDWDASWTDSLDGTGRDRTPVVPSHEVSGVVAALGTDITGLAVGDEVYGLIPFTRDGAAAEYVTVPADVLAAKPARLDHDTAAAVPLAALTAWQGLIGHAALTPGQHVLVQGGAGGVGSFAIQIAKSQGARVTTTALPQDRDFVTRLGADRVVDYSTERFEDQVADVDVVFDAVGGATQARSWAVLRPGGTLVSIVQPPDPEAASAAKGRGVFFVVEPDRAGLESLTELIDDGRLTPVVDRIVPLSETRDAYEALGKEHRRGKIVLHVTERKR</sequence>
<dbReference type="CDD" id="cd05289">
    <property type="entry name" value="MDR_like_2"/>
    <property type="match status" value="1"/>
</dbReference>
<keyword evidence="1 4" id="KW-0560">Oxidoreductase</keyword>
<dbReference type="Pfam" id="PF13602">
    <property type="entry name" value="ADH_zinc_N_2"/>
    <property type="match status" value="1"/>
</dbReference>
<proteinExistence type="predicted"/>
<evidence type="ECO:0000313" key="4">
    <source>
        <dbReference type="EMBL" id="MDV7217340.1"/>
    </source>
</evidence>
<dbReference type="InterPro" id="IPR013154">
    <property type="entry name" value="ADH-like_N"/>
</dbReference>
<dbReference type="SMART" id="SM00829">
    <property type="entry name" value="PKS_ER"/>
    <property type="match status" value="1"/>
</dbReference>
<dbReference type="EC" id="1.-.-.-" evidence="4"/>
<dbReference type="SUPFAM" id="SSF50129">
    <property type="entry name" value="GroES-like"/>
    <property type="match status" value="1"/>
</dbReference>
<evidence type="ECO:0000256" key="1">
    <source>
        <dbReference type="ARBA" id="ARBA00023002"/>
    </source>
</evidence>
<dbReference type="RefSeq" id="WP_317771689.1">
    <property type="nucleotide sequence ID" value="NZ_JAWMAJ010000043.1"/>
</dbReference>
<dbReference type="Proteomes" id="UP001187346">
    <property type="component" value="Unassembled WGS sequence"/>
</dbReference>
<feature type="domain" description="Enoyl reductase (ER)" evidence="3">
    <location>
        <begin position="16"/>
        <end position="315"/>
    </location>
</feature>
<dbReference type="Pfam" id="PF08240">
    <property type="entry name" value="ADH_N"/>
    <property type="match status" value="1"/>
</dbReference>
<dbReference type="Gene3D" id="3.90.180.10">
    <property type="entry name" value="Medium-chain alcohol dehydrogenases, catalytic domain"/>
    <property type="match status" value="1"/>
</dbReference>
<dbReference type="EMBL" id="JAWMAJ010000043">
    <property type="protein sequence ID" value="MDV7217340.1"/>
    <property type="molecule type" value="Genomic_DNA"/>
</dbReference>
<dbReference type="InterPro" id="IPR036291">
    <property type="entry name" value="NAD(P)-bd_dom_sf"/>
</dbReference>
<evidence type="ECO:0000313" key="5">
    <source>
        <dbReference type="Proteomes" id="UP001187346"/>
    </source>
</evidence>
<evidence type="ECO:0000259" key="3">
    <source>
        <dbReference type="SMART" id="SM00829"/>
    </source>
</evidence>
<dbReference type="GO" id="GO:0016491">
    <property type="term" value="F:oxidoreductase activity"/>
    <property type="evidence" value="ECO:0007669"/>
    <property type="project" value="UniProtKB-KW"/>
</dbReference>
<reference evidence="4 5" key="1">
    <citation type="submission" date="2023-10" db="EMBL/GenBank/DDBJ databases">
        <title>Characterization of rhizosphere-enriched actinobacteria from wheat plants lab-grown on chernevaya soil.</title>
        <authorList>
            <person name="Tikhonova E.N."/>
            <person name="Konopkin A."/>
            <person name="Kravchenko I.K."/>
        </authorList>
    </citation>
    <scope>NUCLEOTIDE SEQUENCE [LARGE SCALE GENOMIC DNA]</scope>
    <source>
        <strain evidence="4 5">RR29</strain>
    </source>
</reference>
<dbReference type="InterPro" id="IPR050700">
    <property type="entry name" value="YIM1/Zinc_Alcohol_DH_Fams"/>
</dbReference>
<dbReference type="Gene3D" id="3.40.50.720">
    <property type="entry name" value="NAD(P)-binding Rossmann-like Domain"/>
    <property type="match status" value="1"/>
</dbReference>
<dbReference type="PANTHER" id="PTHR11695">
    <property type="entry name" value="ALCOHOL DEHYDROGENASE RELATED"/>
    <property type="match status" value="1"/>
</dbReference>
<feature type="region of interest" description="Disordered" evidence="2">
    <location>
        <begin position="1"/>
        <end position="32"/>
    </location>
</feature>
<protein>
    <submittedName>
        <fullName evidence="4">NADP-dependent oxidoreductase</fullName>
        <ecNumber evidence="4">1.-.-.-</ecNumber>
    </submittedName>
</protein>
<dbReference type="PROSITE" id="PS01162">
    <property type="entry name" value="QOR_ZETA_CRYSTAL"/>
    <property type="match status" value="1"/>
</dbReference>